<dbReference type="Pfam" id="PF02384">
    <property type="entry name" value="N6_Mtase"/>
    <property type="match status" value="1"/>
</dbReference>
<comment type="caution">
    <text evidence="11">The sequence shown here is derived from an EMBL/GenBank/DDBJ whole genome shotgun (WGS) entry which is preliminary data.</text>
</comment>
<dbReference type="Proteomes" id="UP000220157">
    <property type="component" value="Unassembled WGS sequence"/>
</dbReference>
<evidence type="ECO:0000256" key="6">
    <source>
        <dbReference type="ARBA" id="ARBA00022747"/>
    </source>
</evidence>
<dbReference type="PANTHER" id="PTHR42998:SF1">
    <property type="entry name" value="TYPE I RESTRICTION ENZYME HINDI METHYLASE SUBUNIT"/>
    <property type="match status" value="1"/>
</dbReference>
<dbReference type="Gene3D" id="3.40.50.150">
    <property type="entry name" value="Vaccinia Virus protein VP39"/>
    <property type="match status" value="1"/>
</dbReference>
<accession>A0A2A7AQ98</accession>
<dbReference type="PRINTS" id="PR00507">
    <property type="entry name" value="N12N6MTFRASE"/>
</dbReference>
<reference evidence="12 13" key="1">
    <citation type="journal article" date="2017" name="Front. Microbiol.">
        <title>New Insights into the Diversity of the Genus Faecalibacterium.</title>
        <authorList>
            <person name="Benevides L."/>
            <person name="Burman S."/>
            <person name="Martin R."/>
            <person name="Robert V."/>
            <person name="Thomas M."/>
            <person name="Miquel S."/>
            <person name="Chain F."/>
            <person name="Sokol H."/>
            <person name="Bermudez-Humaran L.G."/>
            <person name="Morrison M."/>
            <person name="Langella P."/>
            <person name="Azevedo V.A."/>
            <person name="Chatel J.M."/>
            <person name="Soares S."/>
        </authorList>
    </citation>
    <scope>NUCLEOTIDE SEQUENCE [LARGE SCALE GENOMIC DNA]</scope>
    <source>
        <strain evidence="10 13">CNCM I 4573</strain>
        <strain evidence="11 12">CNCM I 4575</strain>
    </source>
</reference>
<keyword evidence="5" id="KW-0949">S-adenosyl-L-methionine</keyword>
<dbReference type="InterPro" id="IPR038333">
    <property type="entry name" value="T1MK-like_N_sf"/>
</dbReference>
<keyword evidence="4 11" id="KW-0808">Transferase</keyword>
<evidence type="ECO:0000313" key="13">
    <source>
        <dbReference type="Proteomes" id="UP000220157"/>
    </source>
</evidence>
<dbReference type="GO" id="GO:0032259">
    <property type="term" value="P:methylation"/>
    <property type="evidence" value="ECO:0007669"/>
    <property type="project" value="UniProtKB-KW"/>
</dbReference>
<comment type="catalytic activity">
    <reaction evidence="7">
        <text>a 2'-deoxyadenosine in DNA + S-adenosyl-L-methionine = an N(6)-methyl-2'-deoxyadenosine in DNA + S-adenosyl-L-homocysteine + H(+)</text>
        <dbReference type="Rhea" id="RHEA:15197"/>
        <dbReference type="Rhea" id="RHEA-COMP:12418"/>
        <dbReference type="Rhea" id="RHEA-COMP:12419"/>
        <dbReference type="ChEBI" id="CHEBI:15378"/>
        <dbReference type="ChEBI" id="CHEBI:57856"/>
        <dbReference type="ChEBI" id="CHEBI:59789"/>
        <dbReference type="ChEBI" id="CHEBI:90615"/>
        <dbReference type="ChEBI" id="CHEBI:90616"/>
        <dbReference type="EC" id="2.1.1.72"/>
    </reaction>
</comment>
<evidence type="ECO:0000256" key="4">
    <source>
        <dbReference type="ARBA" id="ARBA00022679"/>
    </source>
</evidence>
<dbReference type="GO" id="GO:0003677">
    <property type="term" value="F:DNA binding"/>
    <property type="evidence" value="ECO:0007669"/>
    <property type="project" value="InterPro"/>
</dbReference>
<evidence type="ECO:0000259" key="9">
    <source>
        <dbReference type="Pfam" id="PF12161"/>
    </source>
</evidence>
<evidence type="ECO:0000313" key="11">
    <source>
        <dbReference type="EMBL" id="PDX81231.1"/>
    </source>
</evidence>
<feature type="domain" description="DNA methylase adenine-specific" evidence="8">
    <location>
        <begin position="152"/>
        <end position="479"/>
    </location>
</feature>
<dbReference type="Pfam" id="PF12161">
    <property type="entry name" value="HsdM_N"/>
    <property type="match status" value="1"/>
</dbReference>
<dbReference type="EC" id="2.1.1.72" evidence="2"/>
<gene>
    <name evidence="10" type="ORF">CGS56_07880</name>
    <name evidence="11" type="ORF">CGS58_08190</name>
</gene>
<dbReference type="AlphaFoldDB" id="A0A2A7AQ98"/>
<evidence type="ECO:0000313" key="12">
    <source>
        <dbReference type="Proteomes" id="UP000220005"/>
    </source>
</evidence>
<dbReference type="InterPro" id="IPR029063">
    <property type="entry name" value="SAM-dependent_MTases_sf"/>
</dbReference>
<sequence length="524" mass="60072">MARAASAPKKEVSMEEALWKSADKLRGSVEPAEYKHVVLSLFFLKFASDKFEAQRKAIAEKYGEKFVDNVAFYTKDNVFFLPEISRWSFIMENAKQDDIALKIDTALYTIEKANPALKGALPDNYYSRLHIDTAKLASLLDEIDKINTGDKENDIIGRVYEYFLSKFALAEGKGKGEFYTPKCIVNLIAEMIEPYDGILYDPCCGSGGMFVQSMKFVEAHHGNKKKVSIYGQEYTNTTYKLCKMNLAIRGISANLGEMAANTFTNDQHKDLKADYIMANPPFNQKEWRGDNELIDDPRWDGYEVPPTSNANYGWILNIVSKLSQNGVAGFLLANGALSDDGTELKIRRQLIENNLVEAIIILPRNLFYTTDISVTLWILNKNKKARVVEENGEVKRFRNREREILFMDLRQMGSPYEKKYIELTEEDRAKVTSVYHAWQQEGYEETYQNVPEFCYSASFDEVAEKGFTLVPSRYIEFVNRDENIDFDTKMKTLQSELRELLVAEEKSKADLLTVFKELGYEIEL</sequence>
<dbReference type="Gene3D" id="1.20.1260.30">
    <property type="match status" value="1"/>
</dbReference>
<dbReference type="Proteomes" id="UP000220005">
    <property type="component" value="Unassembled WGS sequence"/>
</dbReference>
<keyword evidence="3 11" id="KW-0489">Methyltransferase</keyword>
<evidence type="ECO:0000256" key="1">
    <source>
        <dbReference type="ARBA" id="ARBA00006594"/>
    </source>
</evidence>
<evidence type="ECO:0000256" key="3">
    <source>
        <dbReference type="ARBA" id="ARBA00022603"/>
    </source>
</evidence>
<dbReference type="GO" id="GO:0009307">
    <property type="term" value="P:DNA restriction-modification system"/>
    <property type="evidence" value="ECO:0007669"/>
    <property type="project" value="UniProtKB-KW"/>
</dbReference>
<evidence type="ECO:0000313" key="10">
    <source>
        <dbReference type="EMBL" id="PDX75672.1"/>
    </source>
</evidence>
<protein>
    <recommendedName>
        <fullName evidence="2">site-specific DNA-methyltransferase (adenine-specific)</fullName>
        <ecNumber evidence="2">2.1.1.72</ecNumber>
    </recommendedName>
</protein>
<reference evidence="11" key="2">
    <citation type="submission" date="2017-07" db="EMBL/GenBank/DDBJ databases">
        <authorList>
            <person name="Sun Z.S."/>
            <person name="Albrecht U."/>
            <person name="Echele G."/>
            <person name="Lee C.C."/>
        </authorList>
    </citation>
    <scope>NUCLEOTIDE SEQUENCE</scope>
    <source>
        <strain evidence="10">CNCM I 4573</strain>
        <strain evidence="11">CNCM I 4575</strain>
    </source>
</reference>
<name>A0A2A7AQ98_9FIRM</name>
<dbReference type="InterPro" id="IPR052916">
    <property type="entry name" value="Type-I_RE_MTase_Subunit"/>
</dbReference>
<proteinExistence type="inferred from homology"/>
<dbReference type="GO" id="GO:0009007">
    <property type="term" value="F:site-specific DNA-methyltransferase (adenine-specific) activity"/>
    <property type="evidence" value="ECO:0007669"/>
    <property type="project" value="UniProtKB-EC"/>
</dbReference>
<dbReference type="InterPro" id="IPR003356">
    <property type="entry name" value="DNA_methylase_A-5"/>
</dbReference>
<evidence type="ECO:0000256" key="5">
    <source>
        <dbReference type="ARBA" id="ARBA00022691"/>
    </source>
</evidence>
<dbReference type="EMBL" id="NMTW01000034">
    <property type="protein sequence ID" value="PDX75672.1"/>
    <property type="molecule type" value="Genomic_DNA"/>
</dbReference>
<dbReference type="GO" id="GO:0008170">
    <property type="term" value="F:N-methyltransferase activity"/>
    <property type="evidence" value="ECO:0007669"/>
    <property type="project" value="InterPro"/>
</dbReference>
<dbReference type="InterPro" id="IPR022749">
    <property type="entry name" value="D12N6_MeTrfase_N"/>
</dbReference>
<dbReference type="RefSeq" id="WP_033119700.1">
    <property type="nucleotide sequence ID" value="NZ_NMTW01000034.1"/>
</dbReference>
<organism evidence="11 12">
    <name type="scientific">Faecalibacterium prausnitzii</name>
    <dbReference type="NCBI Taxonomy" id="853"/>
    <lineage>
        <taxon>Bacteria</taxon>
        <taxon>Bacillati</taxon>
        <taxon>Bacillota</taxon>
        <taxon>Clostridia</taxon>
        <taxon>Eubacteriales</taxon>
        <taxon>Oscillospiraceae</taxon>
        <taxon>Faecalibacterium</taxon>
    </lineage>
</organism>
<comment type="similarity">
    <text evidence="1">Belongs to the N(4)/N(6)-methyltransferase family.</text>
</comment>
<dbReference type="EMBL" id="NMTY01000016">
    <property type="protein sequence ID" value="PDX81231.1"/>
    <property type="molecule type" value="Genomic_DNA"/>
</dbReference>
<evidence type="ECO:0000256" key="7">
    <source>
        <dbReference type="ARBA" id="ARBA00047942"/>
    </source>
</evidence>
<evidence type="ECO:0000256" key="2">
    <source>
        <dbReference type="ARBA" id="ARBA00011900"/>
    </source>
</evidence>
<feature type="domain" description="N6 adenine-specific DNA methyltransferase N-terminal" evidence="9">
    <location>
        <begin position="15"/>
        <end position="142"/>
    </location>
</feature>
<dbReference type="SUPFAM" id="SSF53335">
    <property type="entry name" value="S-adenosyl-L-methionine-dependent methyltransferases"/>
    <property type="match status" value="1"/>
</dbReference>
<dbReference type="PANTHER" id="PTHR42998">
    <property type="entry name" value="TYPE I RESTRICTION ENZYME HINDVIIP M PROTEIN-RELATED"/>
    <property type="match status" value="1"/>
</dbReference>
<keyword evidence="6" id="KW-0680">Restriction system</keyword>
<evidence type="ECO:0000259" key="8">
    <source>
        <dbReference type="Pfam" id="PF02384"/>
    </source>
</evidence>